<protein>
    <submittedName>
        <fullName evidence="5">Uncharacterized protein</fullName>
    </submittedName>
</protein>
<keyword evidence="6" id="KW-1185">Reference proteome</keyword>
<dbReference type="InterPro" id="IPR000073">
    <property type="entry name" value="AB_hydrolase_1"/>
</dbReference>
<feature type="transmembrane region" description="Helical" evidence="2">
    <location>
        <begin position="374"/>
        <end position="396"/>
    </location>
</feature>
<dbReference type="InterPro" id="IPR022742">
    <property type="entry name" value="Hydrolase_4"/>
</dbReference>
<name>A0AA89C3R8_PINIB</name>
<dbReference type="GO" id="GO:0005789">
    <property type="term" value="C:endoplasmic reticulum membrane"/>
    <property type="evidence" value="ECO:0007669"/>
    <property type="project" value="TreeGrafter"/>
</dbReference>
<sequence length="715" mass="80914">MKRTLRLVQRKNSANQIARVVLGILDKVGVSFLLLISFGNIYGLYAVDMLQSLFNYVAATVIFLYGLLPLIAKTNPWILQKIVFLNEVAWPPSSAVKNPQKCGLKGAKNFYLDVTEDTNIGVWYVPPQELQDKQVDDIDLKQGYPIILYLHGNTSNRAASHRVELYKVLANMNYHVLIIDYRGYADSKGVPSEEGVVQDSLHMYKWIKERSGDTPIFLWGHSLGTGIGSRLAKHLCETGEAPNGLVLEAPFTNVKDAAANHPFSYLFRKLPWFHWTLIDPLDEAGVYFKSDKNIAFITCDILILHAEDDVSVPYKLGKNLYETALQSRPESSGKVEFVTYKAHRKYGHKYICRDPDLPNIISPLQESFLRTTKYMTATLIFLYVIIPIILITNPWIHSKLIFLNFVRWPPFIDVTNPLDLGIKGARSFYLDVAEDSRIGVWQILPSHLTTNETNEFERLLKNGEPIFLYLHGTTGTRAGWHRVQLLKLLASMGYHVIAIDYRGYADSKGTPSEDGVVADGYHMYRWIRERSGDVPVILWGHSLGTAITSKLAKQLCDNGEHPEGVILESPFNNIRDAAVRHPFTALFRYHPYFKEVFIDTIAENHIYFSSDENIASVTTPLFIVHAEDDEIVPYELGVKLYESARSNRPPGSGPLEFLPLHKGHGYGHKHIFQAPELPDSIRKFVAVSTKFKSSQPSRAKDTVKTDESPHDDQSP</sequence>
<dbReference type="GO" id="GO:0006660">
    <property type="term" value="P:phosphatidylserine catabolic process"/>
    <property type="evidence" value="ECO:0007669"/>
    <property type="project" value="TreeGrafter"/>
</dbReference>
<gene>
    <name evidence="5" type="ORF">FSP39_018069</name>
</gene>
<feature type="region of interest" description="Disordered" evidence="1">
    <location>
        <begin position="689"/>
        <end position="715"/>
    </location>
</feature>
<keyword evidence="2" id="KW-1133">Transmembrane helix</keyword>
<dbReference type="AlphaFoldDB" id="A0AA89C3R8"/>
<keyword evidence="2" id="KW-0472">Membrane</keyword>
<dbReference type="GO" id="GO:0047372">
    <property type="term" value="F:monoacylglycerol lipase activity"/>
    <property type="evidence" value="ECO:0007669"/>
    <property type="project" value="TreeGrafter"/>
</dbReference>
<dbReference type="GO" id="GO:0004622">
    <property type="term" value="F:phosphatidylcholine lysophospholipase activity"/>
    <property type="evidence" value="ECO:0007669"/>
    <property type="project" value="TreeGrafter"/>
</dbReference>
<evidence type="ECO:0000313" key="6">
    <source>
        <dbReference type="Proteomes" id="UP001186944"/>
    </source>
</evidence>
<proteinExistence type="predicted"/>
<dbReference type="Gene3D" id="3.40.50.1820">
    <property type="entry name" value="alpha/beta hydrolase"/>
    <property type="match status" value="2"/>
</dbReference>
<feature type="transmembrane region" description="Helical" evidence="2">
    <location>
        <begin position="20"/>
        <end position="47"/>
    </location>
</feature>
<evidence type="ECO:0000313" key="5">
    <source>
        <dbReference type="EMBL" id="KAK3093611.1"/>
    </source>
</evidence>
<dbReference type="SUPFAM" id="SSF53474">
    <property type="entry name" value="alpha/beta-Hydrolases"/>
    <property type="match status" value="2"/>
</dbReference>
<accession>A0AA89C3R8</accession>
<keyword evidence="2" id="KW-0812">Transmembrane</keyword>
<comment type="caution">
    <text evidence="5">The sequence shown here is derived from an EMBL/GenBank/DDBJ whole genome shotgun (WGS) entry which is preliminary data.</text>
</comment>
<feature type="transmembrane region" description="Helical" evidence="2">
    <location>
        <begin position="53"/>
        <end position="72"/>
    </location>
</feature>
<dbReference type="Pfam" id="PF00561">
    <property type="entry name" value="Abhydrolase_1"/>
    <property type="match status" value="1"/>
</dbReference>
<dbReference type="PANTHER" id="PTHR12277:SF194">
    <property type="entry name" value="FI04476P"/>
    <property type="match status" value="1"/>
</dbReference>
<evidence type="ECO:0000259" key="4">
    <source>
        <dbReference type="Pfam" id="PF12146"/>
    </source>
</evidence>
<dbReference type="GO" id="GO:0052651">
    <property type="term" value="P:monoacylglycerol catabolic process"/>
    <property type="evidence" value="ECO:0007669"/>
    <property type="project" value="TreeGrafter"/>
</dbReference>
<evidence type="ECO:0000256" key="1">
    <source>
        <dbReference type="SAM" id="MobiDB-lite"/>
    </source>
</evidence>
<feature type="domain" description="AB hydrolase-1" evidence="3">
    <location>
        <begin position="465"/>
        <end position="554"/>
    </location>
</feature>
<feature type="compositionally biased region" description="Basic and acidic residues" evidence="1">
    <location>
        <begin position="698"/>
        <end position="715"/>
    </location>
</feature>
<feature type="domain" description="Serine aminopeptidase S33" evidence="4">
    <location>
        <begin position="147"/>
        <end position="264"/>
    </location>
</feature>
<dbReference type="InterPro" id="IPR029058">
    <property type="entry name" value="AB_hydrolase_fold"/>
</dbReference>
<evidence type="ECO:0000256" key="2">
    <source>
        <dbReference type="SAM" id="Phobius"/>
    </source>
</evidence>
<dbReference type="Proteomes" id="UP001186944">
    <property type="component" value="Unassembled WGS sequence"/>
</dbReference>
<dbReference type="PANTHER" id="PTHR12277">
    <property type="entry name" value="ALPHA/BETA HYDROLASE DOMAIN-CONTAINING PROTEIN"/>
    <property type="match status" value="1"/>
</dbReference>
<organism evidence="5 6">
    <name type="scientific">Pinctada imbricata</name>
    <name type="common">Atlantic pearl-oyster</name>
    <name type="synonym">Pinctada martensii</name>
    <dbReference type="NCBI Taxonomy" id="66713"/>
    <lineage>
        <taxon>Eukaryota</taxon>
        <taxon>Metazoa</taxon>
        <taxon>Spiralia</taxon>
        <taxon>Lophotrochozoa</taxon>
        <taxon>Mollusca</taxon>
        <taxon>Bivalvia</taxon>
        <taxon>Autobranchia</taxon>
        <taxon>Pteriomorphia</taxon>
        <taxon>Pterioida</taxon>
        <taxon>Pterioidea</taxon>
        <taxon>Pteriidae</taxon>
        <taxon>Pinctada</taxon>
    </lineage>
</organism>
<dbReference type="EMBL" id="VSWD01000009">
    <property type="protein sequence ID" value="KAK3093611.1"/>
    <property type="molecule type" value="Genomic_DNA"/>
</dbReference>
<dbReference type="Pfam" id="PF12146">
    <property type="entry name" value="Hydrolase_4"/>
    <property type="match status" value="1"/>
</dbReference>
<evidence type="ECO:0000259" key="3">
    <source>
        <dbReference type="Pfam" id="PF00561"/>
    </source>
</evidence>
<reference evidence="5" key="1">
    <citation type="submission" date="2019-08" db="EMBL/GenBank/DDBJ databases">
        <title>The improved chromosome-level genome for the pearl oyster Pinctada fucata martensii using PacBio sequencing and Hi-C.</title>
        <authorList>
            <person name="Zheng Z."/>
        </authorList>
    </citation>
    <scope>NUCLEOTIDE SEQUENCE</scope>
    <source>
        <strain evidence="5">ZZ-2019</strain>
        <tissue evidence="5">Adductor muscle</tissue>
    </source>
</reference>